<evidence type="ECO:0000313" key="1">
    <source>
        <dbReference type="EMBL" id="KAF3554994.1"/>
    </source>
</evidence>
<dbReference type="Proteomes" id="UP000712600">
    <property type="component" value="Unassembled WGS sequence"/>
</dbReference>
<dbReference type="AlphaFoldDB" id="A0A8S9QQ71"/>
<gene>
    <name evidence="1" type="ORF">F2Q69_00014909</name>
</gene>
<dbReference type="EMBL" id="QGKX02000996">
    <property type="protein sequence ID" value="KAF3554994.1"/>
    <property type="molecule type" value="Genomic_DNA"/>
</dbReference>
<name>A0A8S9QQ71_BRACR</name>
<evidence type="ECO:0000313" key="2">
    <source>
        <dbReference type="Proteomes" id="UP000712600"/>
    </source>
</evidence>
<protein>
    <submittedName>
        <fullName evidence="1">Uncharacterized protein</fullName>
    </submittedName>
</protein>
<reference evidence="1" key="1">
    <citation type="submission" date="2019-12" db="EMBL/GenBank/DDBJ databases">
        <title>Genome sequencing and annotation of Brassica cretica.</title>
        <authorList>
            <person name="Studholme D.J."/>
            <person name="Sarris P."/>
        </authorList>
    </citation>
    <scope>NUCLEOTIDE SEQUENCE</scope>
    <source>
        <strain evidence="1">PFS-109/04</strain>
        <tissue evidence="1">Leaf</tissue>
    </source>
</reference>
<proteinExistence type="predicted"/>
<comment type="caution">
    <text evidence="1">The sequence shown here is derived from an EMBL/GenBank/DDBJ whole genome shotgun (WGS) entry which is preliminary data.</text>
</comment>
<sequence length="271" mass="30970">MAASINDSLEIVEKVCDHGDNAKRRKDLELHMGNLVYLKIMTFQGGLKTHKPKQLKLRKFWGWQSPAGTLLEQPQIAIMKEKPSHHPKRESRALQTSDPRTVNFISVLPLIQKEPENGRDIIGKILLPDFQIIYPIVKSTIVIPNYFLRVMLVFVRGVGAVCVYDQPGDEATLVKQMRAPELLCYSCQGPFDVYSGFFKTRGKVISWDYVRGQGLRDVWASDATLIVRAWVQRRLDLRCYWCGRVASGVFMLELNFHSGSSIYSNETDEHE</sequence>
<accession>A0A8S9QQ71</accession>
<organism evidence="1 2">
    <name type="scientific">Brassica cretica</name>
    <name type="common">Mustard</name>
    <dbReference type="NCBI Taxonomy" id="69181"/>
    <lineage>
        <taxon>Eukaryota</taxon>
        <taxon>Viridiplantae</taxon>
        <taxon>Streptophyta</taxon>
        <taxon>Embryophyta</taxon>
        <taxon>Tracheophyta</taxon>
        <taxon>Spermatophyta</taxon>
        <taxon>Magnoliopsida</taxon>
        <taxon>eudicotyledons</taxon>
        <taxon>Gunneridae</taxon>
        <taxon>Pentapetalae</taxon>
        <taxon>rosids</taxon>
        <taxon>malvids</taxon>
        <taxon>Brassicales</taxon>
        <taxon>Brassicaceae</taxon>
        <taxon>Brassiceae</taxon>
        <taxon>Brassica</taxon>
    </lineage>
</organism>